<protein>
    <submittedName>
        <fullName evidence="7">DNA-binding NarL/FixJ family response regulator</fullName>
    </submittedName>
</protein>
<dbReference type="Gene3D" id="3.40.50.2300">
    <property type="match status" value="1"/>
</dbReference>
<dbReference type="GO" id="GO:0006355">
    <property type="term" value="P:regulation of DNA-templated transcription"/>
    <property type="evidence" value="ECO:0007669"/>
    <property type="project" value="InterPro"/>
</dbReference>
<evidence type="ECO:0000256" key="2">
    <source>
        <dbReference type="ARBA" id="ARBA00023125"/>
    </source>
</evidence>
<evidence type="ECO:0000256" key="4">
    <source>
        <dbReference type="PROSITE-ProRule" id="PRU00169"/>
    </source>
</evidence>
<evidence type="ECO:0000259" key="5">
    <source>
        <dbReference type="PROSITE" id="PS50043"/>
    </source>
</evidence>
<evidence type="ECO:0000313" key="7">
    <source>
        <dbReference type="EMBL" id="MBB2922249.1"/>
    </source>
</evidence>
<dbReference type="InterPro" id="IPR016032">
    <property type="entry name" value="Sig_transdc_resp-reg_C-effctor"/>
</dbReference>
<dbReference type="GO" id="GO:0003677">
    <property type="term" value="F:DNA binding"/>
    <property type="evidence" value="ECO:0007669"/>
    <property type="project" value="UniProtKB-KW"/>
</dbReference>
<comment type="caution">
    <text evidence="7">The sequence shown here is derived from an EMBL/GenBank/DDBJ whole genome shotgun (WGS) entry which is preliminary data.</text>
</comment>
<evidence type="ECO:0000259" key="6">
    <source>
        <dbReference type="PROSITE" id="PS50110"/>
    </source>
</evidence>
<dbReference type="GO" id="GO:0000160">
    <property type="term" value="P:phosphorelay signal transduction system"/>
    <property type="evidence" value="ECO:0007669"/>
    <property type="project" value="InterPro"/>
</dbReference>
<dbReference type="SMART" id="SM00448">
    <property type="entry name" value="REC"/>
    <property type="match status" value="1"/>
</dbReference>
<organism evidence="7 8">
    <name type="scientific">Cellulomonas cellasea</name>
    <dbReference type="NCBI Taxonomy" id="43670"/>
    <lineage>
        <taxon>Bacteria</taxon>
        <taxon>Bacillati</taxon>
        <taxon>Actinomycetota</taxon>
        <taxon>Actinomycetes</taxon>
        <taxon>Micrococcales</taxon>
        <taxon>Cellulomonadaceae</taxon>
        <taxon>Cellulomonas</taxon>
    </lineage>
</organism>
<dbReference type="EMBL" id="JACHVX010000002">
    <property type="protein sequence ID" value="MBB2922249.1"/>
    <property type="molecule type" value="Genomic_DNA"/>
</dbReference>
<keyword evidence="2 7" id="KW-0238">DNA-binding</keyword>
<dbReference type="InterPro" id="IPR039420">
    <property type="entry name" value="WalR-like"/>
</dbReference>
<dbReference type="PRINTS" id="PR00038">
    <property type="entry name" value="HTHLUXR"/>
</dbReference>
<proteinExistence type="predicted"/>
<dbReference type="CDD" id="cd06170">
    <property type="entry name" value="LuxR_C_like"/>
    <property type="match status" value="1"/>
</dbReference>
<dbReference type="Pfam" id="PF00072">
    <property type="entry name" value="Response_reg"/>
    <property type="match status" value="1"/>
</dbReference>
<dbReference type="PROSITE" id="PS50043">
    <property type="entry name" value="HTH_LUXR_2"/>
    <property type="match status" value="1"/>
</dbReference>
<dbReference type="SUPFAM" id="SSF46894">
    <property type="entry name" value="C-terminal effector domain of the bipartite response regulators"/>
    <property type="match status" value="1"/>
</dbReference>
<reference evidence="7 8" key="2">
    <citation type="submission" date="2020-08" db="EMBL/GenBank/DDBJ databases">
        <authorList>
            <person name="Partida-Martinez L."/>
            <person name="Huntemann M."/>
            <person name="Clum A."/>
            <person name="Wang J."/>
            <person name="Palaniappan K."/>
            <person name="Ritter S."/>
            <person name="Chen I.-M."/>
            <person name="Stamatis D."/>
            <person name="Reddy T."/>
            <person name="O'Malley R."/>
            <person name="Daum C."/>
            <person name="Shapiro N."/>
            <person name="Ivanova N."/>
            <person name="Kyrpides N."/>
            <person name="Woyke T."/>
        </authorList>
    </citation>
    <scope>NUCLEOTIDE SEQUENCE [LARGE SCALE GENOMIC DNA]</scope>
    <source>
        <strain evidence="7 8">RAS26</strain>
    </source>
</reference>
<evidence type="ECO:0000256" key="1">
    <source>
        <dbReference type="ARBA" id="ARBA00023015"/>
    </source>
</evidence>
<dbReference type="SUPFAM" id="SSF52172">
    <property type="entry name" value="CheY-like"/>
    <property type="match status" value="1"/>
</dbReference>
<dbReference type="InterPro" id="IPR001789">
    <property type="entry name" value="Sig_transdc_resp-reg_receiver"/>
</dbReference>
<dbReference type="PANTHER" id="PTHR43214">
    <property type="entry name" value="TWO-COMPONENT RESPONSE REGULATOR"/>
    <property type="match status" value="1"/>
</dbReference>
<gene>
    <name evidence="7" type="ORF">FHR80_001161</name>
</gene>
<feature type="modified residue" description="4-aspartylphosphate" evidence="4">
    <location>
        <position position="53"/>
    </location>
</feature>
<feature type="domain" description="Response regulatory" evidence="6">
    <location>
        <begin position="2"/>
        <end position="123"/>
    </location>
</feature>
<dbReference type="InterPro" id="IPR011006">
    <property type="entry name" value="CheY-like_superfamily"/>
</dbReference>
<keyword evidence="4" id="KW-0597">Phosphoprotein</keyword>
<sequence length="222" mass="23984">MRIVIAEDSVLLLDGLTRLLEAEGHQVTGHKTADELVAAMSRADALPDLLVTDVRMPPSHTDEGLRAAVHLRSIHPRLPVLVLSQYVEQRYASELFAGDVRALGYVLKDRVADVDEFLDVVGRVAGGGTVIDPEVVAQLLARGRRAGLDALTARERDVLGLMAEGRSNAAIAERLVIGLGAVEKHVTSILTKLDLAPDGDDHRRVLAVLRWLEHAPTGGDRP</sequence>
<dbReference type="Proteomes" id="UP000518206">
    <property type="component" value="Unassembled WGS sequence"/>
</dbReference>
<dbReference type="RefSeq" id="WP_183295235.1">
    <property type="nucleotide sequence ID" value="NZ_JACHVX010000002.1"/>
</dbReference>
<dbReference type="Pfam" id="PF00196">
    <property type="entry name" value="GerE"/>
    <property type="match status" value="1"/>
</dbReference>
<evidence type="ECO:0000313" key="8">
    <source>
        <dbReference type="Proteomes" id="UP000518206"/>
    </source>
</evidence>
<evidence type="ECO:0000256" key="3">
    <source>
        <dbReference type="ARBA" id="ARBA00023163"/>
    </source>
</evidence>
<keyword evidence="1" id="KW-0805">Transcription regulation</keyword>
<dbReference type="PANTHER" id="PTHR43214:SF24">
    <property type="entry name" value="TRANSCRIPTIONAL REGULATORY PROTEIN NARL-RELATED"/>
    <property type="match status" value="1"/>
</dbReference>
<dbReference type="SMART" id="SM00421">
    <property type="entry name" value="HTH_LUXR"/>
    <property type="match status" value="1"/>
</dbReference>
<dbReference type="AlphaFoldDB" id="A0A7W4UEB7"/>
<accession>A0A7W4UEB7</accession>
<feature type="domain" description="HTH luxR-type" evidence="5">
    <location>
        <begin position="144"/>
        <end position="215"/>
    </location>
</feature>
<dbReference type="PROSITE" id="PS50110">
    <property type="entry name" value="RESPONSE_REGULATORY"/>
    <property type="match status" value="1"/>
</dbReference>
<name>A0A7W4UEB7_9CELL</name>
<keyword evidence="3" id="KW-0804">Transcription</keyword>
<dbReference type="InterPro" id="IPR000792">
    <property type="entry name" value="Tscrpt_reg_LuxR_C"/>
</dbReference>
<reference evidence="7 8" key="1">
    <citation type="submission" date="2020-08" db="EMBL/GenBank/DDBJ databases">
        <title>The Agave Microbiome: Exploring the role of microbial communities in plant adaptations to desert environments.</title>
        <authorList>
            <person name="Partida-Martinez L.P."/>
        </authorList>
    </citation>
    <scope>NUCLEOTIDE SEQUENCE [LARGE SCALE GENOMIC DNA]</scope>
    <source>
        <strain evidence="7 8">RAS26</strain>
    </source>
</reference>